<dbReference type="PANTHER" id="PTHR42951">
    <property type="entry name" value="METALLO-BETA-LACTAMASE DOMAIN-CONTAINING"/>
    <property type="match status" value="1"/>
</dbReference>
<proteinExistence type="predicted"/>
<dbReference type="PANTHER" id="PTHR42951:SF4">
    <property type="entry name" value="ACYL-COENZYME A THIOESTERASE MBLAC2"/>
    <property type="match status" value="1"/>
</dbReference>
<feature type="domain" description="Metallo-beta-lactamase" evidence="1">
    <location>
        <begin position="58"/>
        <end position="251"/>
    </location>
</feature>
<dbReference type="CDD" id="cd16282">
    <property type="entry name" value="metallo-hydrolase-like_MBL-fold"/>
    <property type="match status" value="1"/>
</dbReference>
<dbReference type="InterPro" id="IPR001279">
    <property type="entry name" value="Metallo-B-lactamas"/>
</dbReference>
<sequence>MSRFFLAVLIGWWGLGCIADEEALTLDELMTTFGWDFDATDIRTEKVGDGLFVLFGVGGNIAVSVGSDGVMIVDDQFPEMMNKIYDAVATLPGAKQDSHKYPQIDYAINSHWHFDHAEGNLALGPTGTQIVAQSNARVDMARGGVINLVLARYGQSPYPADALPSITFDDGMRFHYNGERIDLMHFGPAHTTGDVAVFFRDHNAVHLGDVFNNTGYPFIDADSGGDIDGMIAFCQQTLDQLEPGAIVIPGHGEITDAEALASYIAMLTTVRDRVKKLMEAGKSLEDVIASDPTAGYTDRYGEESASLGFIDRIYTSLAKKS</sequence>
<reference evidence="2" key="1">
    <citation type="submission" date="2018-05" db="EMBL/GenBank/DDBJ databases">
        <authorList>
            <person name="Lanie J.A."/>
            <person name="Ng W.-L."/>
            <person name="Kazmierczak K.M."/>
            <person name="Andrzejewski T.M."/>
            <person name="Davidsen T.M."/>
            <person name="Wayne K.J."/>
            <person name="Tettelin H."/>
            <person name="Glass J.I."/>
            <person name="Rusch D."/>
            <person name="Podicherti R."/>
            <person name="Tsui H.-C.T."/>
            <person name="Winkler M.E."/>
        </authorList>
    </citation>
    <scope>NUCLEOTIDE SEQUENCE</scope>
</reference>
<dbReference type="PROSITE" id="PS51257">
    <property type="entry name" value="PROKAR_LIPOPROTEIN"/>
    <property type="match status" value="1"/>
</dbReference>
<organism evidence="2">
    <name type="scientific">marine metagenome</name>
    <dbReference type="NCBI Taxonomy" id="408172"/>
    <lineage>
        <taxon>unclassified sequences</taxon>
        <taxon>metagenomes</taxon>
        <taxon>ecological metagenomes</taxon>
    </lineage>
</organism>
<dbReference type="Gene3D" id="3.60.15.10">
    <property type="entry name" value="Ribonuclease Z/Hydroxyacylglutathione hydrolase-like"/>
    <property type="match status" value="1"/>
</dbReference>
<dbReference type="InterPro" id="IPR050855">
    <property type="entry name" value="NDM-1-like"/>
</dbReference>
<name>A0A381NDV5_9ZZZZ</name>
<protein>
    <recommendedName>
        <fullName evidence="1">Metallo-beta-lactamase domain-containing protein</fullName>
    </recommendedName>
</protein>
<dbReference type="AlphaFoldDB" id="A0A381NDV5"/>
<accession>A0A381NDV5</accession>
<dbReference type="SUPFAM" id="SSF56281">
    <property type="entry name" value="Metallo-hydrolase/oxidoreductase"/>
    <property type="match status" value="1"/>
</dbReference>
<dbReference type="SMART" id="SM00849">
    <property type="entry name" value="Lactamase_B"/>
    <property type="match status" value="1"/>
</dbReference>
<dbReference type="Pfam" id="PF00753">
    <property type="entry name" value="Lactamase_B"/>
    <property type="match status" value="1"/>
</dbReference>
<evidence type="ECO:0000259" key="1">
    <source>
        <dbReference type="SMART" id="SM00849"/>
    </source>
</evidence>
<dbReference type="InterPro" id="IPR036866">
    <property type="entry name" value="RibonucZ/Hydroxyglut_hydro"/>
</dbReference>
<evidence type="ECO:0000313" key="2">
    <source>
        <dbReference type="EMBL" id="SUZ52752.1"/>
    </source>
</evidence>
<gene>
    <name evidence="2" type="ORF">METZ01_LOCUS5606</name>
</gene>
<dbReference type="EMBL" id="UINC01000292">
    <property type="protein sequence ID" value="SUZ52752.1"/>
    <property type="molecule type" value="Genomic_DNA"/>
</dbReference>